<accession>A0ABR2XVG7</accession>
<feature type="domain" description="F-box" evidence="1">
    <location>
        <begin position="8"/>
        <end position="54"/>
    </location>
</feature>
<sequence>MTDHGGGEGGLERLPPELKQHIFKSLDFASVPTLALISKTFFQIFKGSENLIAYAAVENAVGSVNIPIVVARYMATQLTWTPTLEDGMRCSVERLHTELKNFEVFMKNFPERSSVDSSQRRRFYPSDGYSALLSKFGVAGLNRHRYESKDWFFAEWDNIFYQCPYETRQDCEFMEDCSYWLLDERDFKPFQRVYMEELLEMYPDVDSGPADLWLFRLMIGSSRCIQFQIPDDKDGLHINGGPPLDRNALLELCGDSFPTMDEMIDAFEGVILFYDKDRPRRVTVLEPVEN</sequence>
<keyword evidence="3" id="KW-1185">Reference proteome</keyword>
<proteinExistence type="predicted"/>
<dbReference type="PROSITE" id="PS50181">
    <property type="entry name" value="FBOX"/>
    <property type="match status" value="1"/>
</dbReference>
<evidence type="ECO:0000313" key="2">
    <source>
        <dbReference type="EMBL" id="KAK9777809.1"/>
    </source>
</evidence>
<dbReference type="Pfam" id="PF00646">
    <property type="entry name" value="F-box"/>
    <property type="match status" value="1"/>
</dbReference>
<comment type="caution">
    <text evidence="2">The sequence shown here is derived from an EMBL/GenBank/DDBJ whole genome shotgun (WGS) entry which is preliminary data.</text>
</comment>
<dbReference type="Proteomes" id="UP001465668">
    <property type="component" value="Unassembled WGS sequence"/>
</dbReference>
<protein>
    <submittedName>
        <fullName evidence="2">F-box domain-containing protein</fullName>
    </submittedName>
</protein>
<evidence type="ECO:0000259" key="1">
    <source>
        <dbReference type="PROSITE" id="PS50181"/>
    </source>
</evidence>
<evidence type="ECO:0000313" key="3">
    <source>
        <dbReference type="Proteomes" id="UP001465668"/>
    </source>
</evidence>
<name>A0ABR2XVG7_9PEZI</name>
<organism evidence="2 3">
    <name type="scientific">Seiridium cardinale</name>
    <dbReference type="NCBI Taxonomy" id="138064"/>
    <lineage>
        <taxon>Eukaryota</taxon>
        <taxon>Fungi</taxon>
        <taxon>Dikarya</taxon>
        <taxon>Ascomycota</taxon>
        <taxon>Pezizomycotina</taxon>
        <taxon>Sordariomycetes</taxon>
        <taxon>Xylariomycetidae</taxon>
        <taxon>Amphisphaeriales</taxon>
        <taxon>Sporocadaceae</taxon>
        <taxon>Seiridium</taxon>
    </lineage>
</organism>
<dbReference type="CDD" id="cd09917">
    <property type="entry name" value="F-box_SF"/>
    <property type="match status" value="1"/>
</dbReference>
<reference evidence="2 3" key="1">
    <citation type="submission" date="2024-02" db="EMBL/GenBank/DDBJ databases">
        <title>First draft genome assembly of two strains of Seiridium cardinale.</title>
        <authorList>
            <person name="Emiliani G."/>
            <person name="Scali E."/>
        </authorList>
    </citation>
    <scope>NUCLEOTIDE SEQUENCE [LARGE SCALE GENOMIC DNA]</scope>
    <source>
        <strain evidence="2 3">BM-138-000479</strain>
    </source>
</reference>
<gene>
    <name evidence="2" type="ORF">SCAR479_05492</name>
</gene>
<dbReference type="InterPro" id="IPR036047">
    <property type="entry name" value="F-box-like_dom_sf"/>
</dbReference>
<dbReference type="EMBL" id="JARVKM010000019">
    <property type="protein sequence ID" value="KAK9777809.1"/>
    <property type="molecule type" value="Genomic_DNA"/>
</dbReference>
<dbReference type="InterPro" id="IPR001810">
    <property type="entry name" value="F-box_dom"/>
</dbReference>
<dbReference type="SUPFAM" id="SSF81383">
    <property type="entry name" value="F-box domain"/>
    <property type="match status" value="1"/>
</dbReference>